<evidence type="ECO:0000313" key="5">
    <source>
        <dbReference type="EMBL" id="KAG1550130.1"/>
    </source>
</evidence>
<dbReference type="GO" id="GO:0005829">
    <property type="term" value="C:cytosol"/>
    <property type="evidence" value="ECO:0007669"/>
    <property type="project" value="TreeGrafter"/>
</dbReference>
<dbReference type="PANTHER" id="PTHR42908:SF10">
    <property type="entry name" value="EUKARYOTIC TRANSLATION ELONGATION FACTOR 2"/>
    <property type="match status" value="1"/>
</dbReference>
<dbReference type="SMART" id="SM00838">
    <property type="entry name" value="EFG_C"/>
    <property type="match status" value="1"/>
</dbReference>
<dbReference type="Proteomes" id="UP000717996">
    <property type="component" value="Unassembled WGS sequence"/>
</dbReference>
<reference evidence="5" key="1">
    <citation type="journal article" date="2020" name="Microb. Genom.">
        <title>Genetic diversity of clinical and environmental Mucorales isolates obtained from an investigation of mucormycosis cases among solid organ transplant recipients.</title>
        <authorList>
            <person name="Nguyen M.H."/>
            <person name="Kaul D."/>
            <person name="Muto C."/>
            <person name="Cheng S.J."/>
            <person name="Richter R.A."/>
            <person name="Bruno V.M."/>
            <person name="Liu G."/>
            <person name="Beyhan S."/>
            <person name="Sundermann A.J."/>
            <person name="Mounaud S."/>
            <person name="Pasculle A.W."/>
            <person name="Nierman W.C."/>
            <person name="Driscoll E."/>
            <person name="Cumbie R."/>
            <person name="Clancy C.J."/>
            <person name="Dupont C.L."/>
        </authorList>
    </citation>
    <scope>NUCLEOTIDE SEQUENCE</scope>
    <source>
        <strain evidence="5">GL16</strain>
    </source>
</reference>
<evidence type="ECO:0000313" key="6">
    <source>
        <dbReference type="Proteomes" id="UP000717996"/>
    </source>
</evidence>
<evidence type="ECO:0000256" key="3">
    <source>
        <dbReference type="ARBA" id="ARBA00022917"/>
    </source>
</evidence>
<comment type="caution">
    <text evidence="5">The sequence shown here is derived from an EMBL/GenBank/DDBJ whole genome shotgun (WGS) entry which is preliminary data.</text>
</comment>
<feature type="domain" description="Elongation factor EFG" evidence="4">
    <location>
        <begin position="1"/>
        <end position="90"/>
    </location>
</feature>
<evidence type="ECO:0000256" key="1">
    <source>
        <dbReference type="ARBA" id="ARBA00022490"/>
    </source>
</evidence>
<dbReference type="OrthoDB" id="2237053at2759"/>
<keyword evidence="3" id="KW-0648">Protein biosynthesis</keyword>
<dbReference type="InterPro" id="IPR035647">
    <property type="entry name" value="EFG_III/V"/>
</dbReference>
<name>A0A9P6YJF4_RHIOR</name>
<dbReference type="Pfam" id="PF00679">
    <property type="entry name" value="EFG_C"/>
    <property type="match status" value="1"/>
</dbReference>
<proteinExistence type="predicted"/>
<gene>
    <name evidence="5" type="ORF">G6F51_002637</name>
</gene>
<dbReference type="SUPFAM" id="SSF54980">
    <property type="entry name" value="EF-G C-terminal domain-like"/>
    <property type="match status" value="1"/>
</dbReference>
<dbReference type="CDD" id="cd04096">
    <property type="entry name" value="eEF2_snRNP_like_C"/>
    <property type="match status" value="1"/>
</dbReference>
<keyword evidence="1" id="KW-0963">Cytoplasm</keyword>
<dbReference type="GO" id="GO:1990904">
    <property type="term" value="C:ribonucleoprotein complex"/>
    <property type="evidence" value="ECO:0007669"/>
    <property type="project" value="TreeGrafter"/>
</dbReference>
<dbReference type="GO" id="GO:0003924">
    <property type="term" value="F:GTPase activity"/>
    <property type="evidence" value="ECO:0007669"/>
    <property type="project" value="TreeGrafter"/>
</dbReference>
<dbReference type="GO" id="GO:0003746">
    <property type="term" value="F:translation elongation factor activity"/>
    <property type="evidence" value="ECO:0007669"/>
    <property type="project" value="UniProtKB-KW"/>
</dbReference>
<dbReference type="FunFam" id="3.30.70.240:FF:000003">
    <property type="entry name" value="Translation elongation factor 2"/>
    <property type="match status" value="1"/>
</dbReference>
<organism evidence="5 6">
    <name type="scientific">Rhizopus oryzae</name>
    <name type="common">Mucormycosis agent</name>
    <name type="synonym">Rhizopus arrhizus var. delemar</name>
    <dbReference type="NCBI Taxonomy" id="64495"/>
    <lineage>
        <taxon>Eukaryota</taxon>
        <taxon>Fungi</taxon>
        <taxon>Fungi incertae sedis</taxon>
        <taxon>Mucoromycota</taxon>
        <taxon>Mucoromycotina</taxon>
        <taxon>Mucoromycetes</taxon>
        <taxon>Mucorales</taxon>
        <taxon>Mucorineae</taxon>
        <taxon>Rhizopodaceae</taxon>
        <taxon>Rhizopus</taxon>
    </lineage>
</organism>
<dbReference type="PANTHER" id="PTHR42908">
    <property type="entry name" value="TRANSLATION ELONGATION FACTOR-RELATED"/>
    <property type="match status" value="1"/>
</dbReference>
<evidence type="ECO:0000256" key="2">
    <source>
        <dbReference type="ARBA" id="ARBA00022768"/>
    </source>
</evidence>
<accession>A0A9P6YJF4</accession>
<protein>
    <recommendedName>
        <fullName evidence="4">Elongation factor EFG domain-containing protein</fullName>
    </recommendedName>
</protein>
<evidence type="ECO:0000259" key="4">
    <source>
        <dbReference type="SMART" id="SM00838"/>
    </source>
</evidence>
<dbReference type="GO" id="GO:0043022">
    <property type="term" value="F:ribosome binding"/>
    <property type="evidence" value="ECO:0007669"/>
    <property type="project" value="TreeGrafter"/>
</dbReference>
<keyword evidence="2" id="KW-0251">Elongation factor</keyword>
<dbReference type="InterPro" id="IPR000640">
    <property type="entry name" value="EFG_V-like"/>
</dbReference>
<sequence length="120" mass="13393">MPFTVVVDKSSLPVVVSSMLPCLPPLLRRGQVFSEEQKPGTPMMTVKAYLPVNESFGFNADLRSATSGQAFPQAVFDHWQIMSGNPCEEGNKVYDIIRAVRKRKGLTEDIPGLDKYYDKL</sequence>
<dbReference type="AlphaFoldDB" id="A0A9P6YJF4"/>
<dbReference type="EMBL" id="JAANIT010000233">
    <property type="protein sequence ID" value="KAG1550130.1"/>
    <property type="molecule type" value="Genomic_DNA"/>
</dbReference>
<dbReference type="Gene3D" id="3.30.70.240">
    <property type="match status" value="1"/>
</dbReference>